<protein>
    <submittedName>
        <fullName evidence="2">Uncharacterized protein</fullName>
    </submittedName>
</protein>
<keyword evidence="1" id="KW-1133">Transmembrane helix</keyword>
<evidence type="ECO:0000313" key="2">
    <source>
        <dbReference type="EMBL" id="SDZ61985.1"/>
    </source>
</evidence>
<reference evidence="3" key="1">
    <citation type="submission" date="2016-10" db="EMBL/GenBank/DDBJ databases">
        <authorList>
            <person name="Varghese N."/>
            <person name="Submissions S."/>
        </authorList>
    </citation>
    <scope>NUCLEOTIDE SEQUENCE [LARGE SCALE GENOMIC DNA]</scope>
    <source>
        <strain evidence="3">DSM 44718</strain>
    </source>
</reference>
<proteinExistence type="predicted"/>
<dbReference type="RefSeq" id="WP_176985247.1">
    <property type="nucleotide sequence ID" value="NZ_BOND01000005.1"/>
</dbReference>
<organism evidence="2 3">
    <name type="scientific">Asanoa ishikariensis</name>
    <dbReference type="NCBI Taxonomy" id="137265"/>
    <lineage>
        <taxon>Bacteria</taxon>
        <taxon>Bacillati</taxon>
        <taxon>Actinomycetota</taxon>
        <taxon>Actinomycetes</taxon>
        <taxon>Micromonosporales</taxon>
        <taxon>Micromonosporaceae</taxon>
        <taxon>Asanoa</taxon>
    </lineage>
</organism>
<evidence type="ECO:0000256" key="1">
    <source>
        <dbReference type="SAM" id="Phobius"/>
    </source>
</evidence>
<evidence type="ECO:0000313" key="3">
    <source>
        <dbReference type="Proteomes" id="UP000199632"/>
    </source>
</evidence>
<dbReference type="STRING" id="137265.SAMN05421684_7354"/>
<accession>A0A1H3UJJ1</accession>
<name>A0A1H3UJJ1_9ACTN</name>
<dbReference type="AlphaFoldDB" id="A0A1H3UJJ1"/>
<keyword evidence="1" id="KW-0472">Membrane</keyword>
<keyword evidence="1" id="KW-0812">Transmembrane</keyword>
<gene>
    <name evidence="2" type="ORF">SAMN05421684_7354</name>
</gene>
<dbReference type="EMBL" id="FNQB01000004">
    <property type="protein sequence ID" value="SDZ61985.1"/>
    <property type="molecule type" value="Genomic_DNA"/>
</dbReference>
<keyword evidence="3" id="KW-1185">Reference proteome</keyword>
<feature type="transmembrane region" description="Helical" evidence="1">
    <location>
        <begin position="31"/>
        <end position="49"/>
    </location>
</feature>
<sequence length="58" mass="5942">MTSIAIALVLAIVGVVAMVFGARDDSSGLVLVGVVLLIGSVAMGGRAVYRLLQVTNRQ</sequence>
<dbReference type="Proteomes" id="UP000199632">
    <property type="component" value="Unassembled WGS sequence"/>
</dbReference>